<name>A0A1M5ID92_9BRAD</name>
<evidence type="ECO:0000259" key="1">
    <source>
        <dbReference type="Pfam" id="PF20172"/>
    </source>
</evidence>
<dbReference type="AlphaFoldDB" id="A0A1M5ID92"/>
<dbReference type="InterPro" id="IPR046668">
    <property type="entry name" value="DUF6538"/>
</dbReference>
<accession>A0A1M5ID92</accession>
<evidence type="ECO:0000313" key="2">
    <source>
        <dbReference type="EMBL" id="SHG26348.1"/>
    </source>
</evidence>
<reference evidence="2 3" key="1">
    <citation type="submission" date="2016-11" db="EMBL/GenBank/DDBJ databases">
        <authorList>
            <person name="Jaros S."/>
            <person name="Januszkiewicz K."/>
            <person name="Wedrychowicz H."/>
        </authorList>
    </citation>
    <scope>NUCLEOTIDE SEQUENCE [LARGE SCALE GENOMIC DNA]</scope>
    <source>
        <strain evidence="2 3">GAS138</strain>
    </source>
</reference>
<dbReference type="Proteomes" id="UP000189796">
    <property type="component" value="Chromosome I"/>
</dbReference>
<gene>
    <name evidence="2" type="ORF">SAMN05443248_0933</name>
</gene>
<proteinExistence type="predicted"/>
<dbReference type="Pfam" id="PF20172">
    <property type="entry name" value="DUF6538"/>
    <property type="match status" value="1"/>
</dbReference>
<sequence length="141" mass="16103">MHSMPYLIKNPAGTWCVQRKVSEKLQAAVARILGGKRSTQVYLKKSLATKDRREATRRAPHALADIDRTLREAAALSQTKPKAAVRTTLTDAEIKRMAEYVYANALAWDERPRYGRDEMKRMEAEHIRLEGRPLSGPWLFP</sequence>
<evidence type="ECO:0000313" key="3">
    <source>
        <dbReference type="Proteomes" id="UP000189796"/>
    </source>
</evidence>
<protein>
    <recommendedName>
        <fullName evidence="1">DUF6538 domain-containing protein</fullName>
    </recommendedName>
</protein>
<dbReference type="EMBL" id="LT670817">
    <property type="protein sequence ID" value="SHG26348.1"/>
    <property type="molecule type" value="Genomic_DNA"/>
</dbReference>
<organism evidence="2 3">
    <name type="scientific">Bradyrhizobium erythrophlei</name>
    <dbReference type="NCBI Taxonomy" id="1437360"/>
    <lineage>
        <taxon>Bacteria</taxon>
        <taxon>Pseudomonadati</taxon>
        <taxon>Pseudomonadota</taxon>
        <taxon>Alphaproteobacteria</taxon>
        <taxon>Hyphomicrobiales</taxon>
        <taxon>Nitrobacteraceae</taxon>
        <taxon>Bradyrhizobium</taxon>
    </lineage>
</organism>
<feature type="domain" description="DUF6538" evidence="1">
    <location>
        <begin position="6"/>
        <end position="73"/>
    </location>
</feature>